<evidence type="ECO:0000256" key="1">
    <source>
        <dbReference type="ARBA" id="ARBA00001198"/>
    </source>
</evidence>
<evidence type="ECO:0000256" key="4">
    <source>
        <dbReference type="ARBA" id="ARBA00022698"/>
    </source>
</evidence>
<dbReference type="PRINTS" id="PR00141">
    <property type="entry name" value="PROTEASOME"/>
</dbReference>
<sequence>MGTNSGTDGRIGELPTDEIPNSFGAAGESGDVEELKTGTTTIGITATDGVVLAADRRASMQNMVASKTSVKIHQIHPSAAMTIAGSVSAAQALVKQIQAEGRLYETRRGKEMSMTALSTMLGNLLRSGQFLIVSPVLGGVDEDGPHVYSFDPIGGGGEEEYTVSGSGSMYALGVLEDKYHSELSLDEARDVAIQCIRSATSRDTASGNGMMLTTITEDGVETETFETMDDVPVVSE</sequence>
<dbReference type="GO" id="GO:0010498">
    <property type="term" value="P:proteasomal protein catabolic process"/>
    <property type="evidence" value="ECO:0007669"/>
    <property type="project" value="UniProtKB-UniRule"/>
</dbReference>
<dbReference type="EC" id="3.4.25.1" evidence="9"/>
<accession>A0ABD5RFB4</accession>
<comment type="subunit">
    <text evidence="9">The 20S proteasome core is composed of 14 alpha and 14 beta subunits that assemble into four stacked heptameric rings, resulting in a barrel-shaped structure. The two inner rings, each composed of seven catalytic beta subunits, are sandwiched by two outer rings, each composed of seven alpha subunits. The catalytic chamber with the active sites is on the inside of the barrel. Has a gated structure, the ends of the cylinder being occluded by the N-termini of the alpha-subunits. Is capped at one or both ends by the proteasome regulatory ATPase, PAN.</text>
</comment>
<keyword evidence="4 9" id="KW-0888">Threonine protease</keyword>
<comment type="catalytic activity">
    <reaction evidence="1 9">
        <text>Cleavage of peptide bonds with very broad specificity.</text>
        <dbReference type="EC" id="3.4.25.1"/>
    </reaction>
</comment>
<dbReference type="Proteomes" id="UP001596201">
    <property type="component" value="Unassembled WGS sequence"/>
</dbReference>
<evidence type="ECO:0000313" key="12">
    <source>
        <dbReference type="EMBL" id="MFC5368765.1"/>
    </source>
</evidence>
<comment type="activity regulation">
    <text evidence="9">The formation of the proteasomal ATPase PAN-20S proteasome complex, via the docking of the C-termini of PAN into the intersubunit pockets in the alpha-rings, triggers opening of the gate for substrate entry. Interconversion between the open-gate and close-gate conformations leads to a dynamic regulation of the 20S proteasome proteolysis activity.</text>
</comment>
<evidence type="ECO:0000256" key="6">
    <source>
        <dbReference type="ARBA" id="ARBA00022813"/>
    </source>
</evidence>
<dbReference type="GO" id="GO:0005737">
    <property type="term" value="C:cytoplasm"/>
    <property type="evidence" value="ECO:0007669"/>
    <property type="project" value="UniProtKB-SubCell"/>
</dbReference>
<keyword evidence="3 9" id="KW-0645">Protease</keyword>
<comment type="subcellular location">
    <subcellularLocation>
        <location evidence="9">Cytoplasm</location>
    </subcellularLocation>
</comment>
<organism evidence="12 13">
    <name type="scientific">Salinirubrum litoreum</name>
    <dbReference type="NCBI Taxonomy" id="1126234"/>
    <lineage>
        <taxon>Archaea</taxon>
        <taxon>Methanobacteriati</taxon>
        <taxon>Methanobacteriota</taxon>
        <taxon>Stenosarchaea group</taxon>
        <taxon>Halobacteria</taxon>
        <taxon>Halobacteriales</taxon>
        <taxon>Haloferacaceae</taxon>
        <taxon>Salinirubrum</taxon>
    </lineage>
</organism>
<dbReference type="PANTHER" id="PTHR32194">
    <property type="entry name" value="METALLOPROTEASE TLDD"/>
    <property type="match status" value="1"/>
</dbReference>
<evidence type="ECO:0000313" key="13">
    <source>
        <dbReference type="Proteomes" id="UP001596201"/>
    </source>
</evidence>
<evidence type="ECO:0000256" key="5">
    <source>
        <dbReference type="ARBA" id="ARBA00022801"/>
    </source>
</evidence>
<evidence type="ECO:0000256" key="2">
    <source>
        <dbReference type="ARBA" id="ARBA00022490"/>
    </source>
</evidence>
<reference evidence="12 13" key="1">
    <citation type="journal article" date="2019" name="Int. J. Syst. Evol. Microbiol.">
        <title>The Global Catalogue of Microorganisms (GCM) 10K type strain sequencing project: providing services to taxonomists for standard genome sequencing and annotation.</title>
        <authorList>
            <consortium name="The Broad Institute Genomics Platform"/>
            <consortium name="The Broad Institute Genome Sequencing Center for Infectious Disease"/>
            <person name="Wu L."/>
            <person name="Ma J."/>
        </authorList>
    </citation>
    <scope>NUCLEOTIDE SEQUENCE [LARGE SCALE GENOMIC DNA]</scope>
    <source>
        <strain evidence="12 13">CGMCC 1.12237</strain>
    </source>
</reference>
<keyword evidence="2 9" id="KW-0963">Cytoplasm</keyword>
<dbReference type="GO" id="GO:0004298">
    <property type="term" value="F:threonine-type endopeptidase activity"/>
    <property type="evidence" value="ECO:0007669"/>
    <property type="project" value="UniProtKB-UniRule"/>
</dbReference>
<dbReference type="InterPro" id="IPR001353">
    <property type="entry name" value="Proteasome_sua/b"/>
</dbReference>
<feature type="active site" description="Nucleophile" evidence="9 10">
    <location>
        <position position="39"/>
    </location>
</feature>
<dbReference type="AlphaFoldDB" id="A0ABD5RFB4"/>
<feature type="propeptide" id="PRO_5044512358" description="Removed in mature form; by autocatalysis" evidence="9">
    <location>
        <begin position="1"/>
        <end position="38"/>
    </location>
</feature>
<evidence type="ECO:0000256" key="10">
    <source>
        <dbReference type="PIRSR" id="PIRSR600243-1"/>
    </source>
</evidence>
<dbReference type="InterPro" id="IPR029055">
    <property type="entry name" value="Ntn_hydrolases_N"/>
</dbReference>
<keyword evidence="6 9" id="KW-0068">Autocatalytic cleavage</keyword>
<comment type="caution">
    <text evidence="12">The sequence shown here is derived from an EMBL/GenBank/DDBJ whole genome shotgun (WGS) entry which is preliminary data.</text>
</comment>
<dbReference type="PANTHER" id="PTHR32194:SF0">
    <property type="entry name" value="ATP-DEPENDENT PROTEASE SUBUNIT HSLV"/>
    <property type="match status" value="1"/>
</dbReference>
<dbReference type="InterPro" id="IPR023333">
    <property type="entry name" value="Proteasome_suB-type"/>
</dbReference>
<feature type="chain" id="PRO_5044512357" description="Proteasome subunit beta" evidence="9">
    <location>
        <begin position="39"/>
        <end position="236"/>
    </location>
</feature>
<name>A0ABD5RFB4_9EURY</name>
<proteinExistence type="inferred from homology"/>
<dbReference type="SUPFAM" id="SSF56235">
    <property type="entry name" value="N-terminal nucleophile aminohydrolases (Ntn hydrolases)"/>
    <property type="match status" value="1"/>
</dbReference>
<feature type="region of interest" description="Disordered" evidence="11">
    <location>
        <begin position="1"/>
        <end position="32"/>
    </location>
</feature>
<keyword evidence="8 9" id="KW-0865">Zymogen</keyword>
<evidence type="ECO:0000256" key="8">
    <source>
        <dbReference type="ARBA" id="ARBA00023145"/>
    </source>
</evidence>
<evidence type="ECO:0000256" key="3">
    <source>
        <dbReference type="ARBA" id="ARBA00022670"/>
    </source>
</evidence>
<keyword evidence="7 9" id="KW-0647">Proteasome</keyword>
<dbReference type="RefSeq" id="WP_380700463.1">
    <property type="nucleotide sequence ID" value="NZ_JAJCVJ010000003.1"/>
</dbReference>
<dbReference type="Gene3D" id="3.60.20.10">
    <property type="entry name" value="Glutamine Phosphoribosylpyrophosphate, subunit 1, domain 1"/>
    <property type="match status" value="1"/>
</dbReference>
<keyword evidence="13" id="KW-1185">Reference proteome</keyword>
<dbReference type="Pfam" id="PF00227">
    <property type="entry name" value="Proteasome"/>
    <property type="match status" value="1"/>
</dbReference>
<dbReference type="PROSITE" id="PS51476">
    <property type="entry name" value="PROTEASOME_BETA_2"/>
    <property type="match status" value="1"/>
</dbReference>
<comment type="similarity">
    <text evidence="9">Belongs to the peptidase T1B family.</text>
</comment>
<dbReference type="InterPro" id="IPR019983">
    <property type="entry name" value="Pept_T1A_Psome_bsu_arc"/>
</dbReference>
<gene>
    <name evidence="9 12" type="primary">psmB</name>
    <name evidence="12" type="ORF">ACFPJ5_17720</name>
</gene>
<dbReference type="NCBIfam" id="TIGR03634">
    <property type="entry name" value="arc_protsome_B"/>
    <property type="match status" value="1"/>
</dbReference>
<evidence type="ECO:0000256" key="7">
    <source>
        <dbReference type="ARBA" id="ARBA00022942"/>
    </source>
</evidence>
<dbReference type="GO" id="GO:0019774">
    <property type="term" value="C:proteasome core complex, beta-subunit complex"/>
    <property type="evidence" value="ECO:0007669"/>
    <property type="project" value="UniProtKB-UniRule"/>
</dbReference>
<evidence type="ECO:0000256" key="9">
    <source>
        <dbReference type="HAMAP-Rule" id="MF_02113"/>
    </source>
</evidence>
<dbReference type="EMBL" id="JBHSKX010000004">
    <property type="protein sequence ID" value="MFC5368765.1"/>
    <property type="molecule type" value="Genomic_DNA"/>
</dbReference>
<dbReference type="HAMAP" id="MF_02113_A">
    <property type="entry name" value="Proteasome_B_A"/>
    <property type="match status" value="1"/>
</dbReference>
<protein>
    <recommendedName>
        <fullName evidence="9">Proteasome subunit beta</fullName>
        <ecNumber evidence="9">3.4.25.1</ecNumber>
    </recommendedName>
    <alternativeName>
        <fullName evidence="9">20S proteasome beta subunit</fullName>
    </alternativeName>
    <alternativeName>
        <fullName evidence="9">Proteasome core protein PsmB</fullName>
    </alternativeName>
</protein>
<dbReference type="InterPro" id="IPR000243">
    <property type="entry name" value="Pept_T1A_subB"/>
</dbReference>
<comment type="function">
    <text evidence="9">Component of the proteasome core, a large protease complex with broad specificity involved in protein degradation.</text>
</comment>
<keyword evidence="5 9" id="KW-0378">Hydrolase</keyword>
<evidence type="ECO:0000256" key="11">
    <source>
        <dbReference type="SAM" id="MobiDB-lite"/>
    </source>
</evidence>